<dbReference type="AlphaFoldDB" id="A0ABD2R1Y5"/>
<feature type="signal peptide" evidence="2">
    <location>
        <begin position="1"/>
        <end position="33"/>
    </location>
</feature>
<evidence type="ECO:0000313" key="4">
    <source>
        <dbReference type="Proteomes" id="UP001627284"/>
    </source>
</evidence>
<evidence type="ECO:0000313" key="3">
    <source>
        <dbReference type="EMBL" id="KAL3325810.1"/>
    </source>
</evidence>
<feature type="region of interest" description="Disordered" evidence="1">
    <location>
        <begin position="60"/>
        <end position="109"/>
    </location>
</feature>
<dbReference type="EMBL" id="JBJKTR010000022">
    <property type="protein sequence ID" value="KAL3325810.1"/>
    <property type="molecule type" value="Genomic_DNA"/>
</dbReference>
<accession>A0ABD2R1Y5</accession>
<comment type="caution">
    <text evidence="3">The sequence shown here is derived from an EMBL/GenBank/DDBJ whole genome shotgun (WGS) entry which is preliminary data.</text>
</comment>
<keyword evidence="2" id="KW-0732">Signal</keyword>
<dbReference type="PANTHER" id="PTHR33731">
    <property type="entry name" value="PROTEIN, PUTATIVE-RELATED"/>
    <property type="match status" value="1"/>
</dbReference>
<keyword evidence="4" id="KW-1185">Reference proteome</keyword>
<dbReference type="PANTHER" id="PTHR33731:SF2">
    <property type="entry name" value="ORGAN-SPECIFIC PROTEIN S2-LIKE"/>
    <property type="match status" value="1"/>
</dbReference>
<proteinExistence type="predicted"/>
<reference evidence="3 4" key="1">
    <citation type="submission" date="2024-05" db="EMBL/GenBank/DDBJ databases">
        <title>De novo assembly of an allotetraploid wild potato.</title>
        <authorList>
            <person name="Hosaka A.J."/>
        </authorList>
    </citation>
    <scope>NUCLEOTIDE SEQUENCE [LARGE SCALE GENOMIC DNA]</scope>
    <source>
        <tissue evidence="3">Young leaves</tissue>
    </source>
</reference>
<feature type="region of interest" description="Disordered" evidence="1">
    <location>
        <begin position="125"/>
        <end position="176"/>
    </location>
</feature>
<sequence>KVIKQTSITTAFKVMKSHTALILLFSLALYTDARKDPGEYWRDVMKDEPMPKAIQHLMPQPHKEKNDCHKSSFEPIPNVSSYHNDEVGLKQEKDFEPRPNVSSYHDDNNVGLKREKDFELMSNISNYHDDDDNVNLKQEKDFEPRPNVSSYHDDDNIDLKQKKDFEPRPNVSVYHN</sequence>
<feature type="compositionally biased region" description="Basic and acidic residues" evidence="1">
    <location>
        <begin position="151"/>
        <end position="167"/>
    </location>
</feature>
<evidence type="ECO:0000256" key="1">
    <source>
        <dbReference type="SAM" id="MobiDB-lite"/>
    </source>
</evidence>
<feature type="compositionally biased region" description="Basic and acidic residues" evidence="1">
    <location>
        <begin position="83"/>
        <end position="97"/>
    </location>
</feature>
<name>A0ABD2R1Y5_9SOLN</name>
<evidence type="ECO:0008006" key="5">
    <source>
        <dbReference type="Google" id="ProtNLM"/>
    </source>
</evidence>
<organism evidence="3 4">
    <name type="scientific">Solanum stoloniferum</name>
    <dbReference type="NCBI Taxonomy" id="62892"/>
    <lineage>
        <taxon>Eukaryota</taxon>
        <taxon>Viridiplantae</taxon>
        <taxon>Streptophyta</taxon>
        <taxon>Embryophyta</taxon>
        <taxon>Tracheophyta</taxon>
        <taxon>Spermatophyta</taxon>
        <taxon>Magnoliopsida</taxon>
        <taxon>eudicotyledons</taxon>
        <taxon>Gunneridae</taxon>
        <taxon>Pentapetalae</taxon>
        <taxon>asterids</taxon>
        <taxon>lamiids</taxon>
        <taxon>Solanales</taxon>
        <taxon>Solanaceae</taxon>
        <taxon>Solanoideae</taxon>
        <taxon>Solaneae</taxon>
        <taxon>Solanum</taxon>
    </lineage>
</organism>
<gene>
    <name evidence="3" type="ORF">AABB24_036840</name>
</gene>
<feature type="compositionally biased region" description="Basic and acidic residues" evidence="1">
    <location>
        <begin position="61"/>
        <end position="72"/>
    </location>
</feature>
<evidence type="ECO:0000256" key="2">
    <source>
        <dbReference type="SAM" id="SignalP"/>
    </source>
</evidence>
<protein>
    <recommendedName>
        <fullName evidence="5">Organ-specific protein S2</fullName>
    </recommendedName>
</protein>
<feature type="non-terminal residue" evidence="3">
    <location>
        <position position="1"/>
    </location>
</feature>
<dbReference type="Proteomes" id="UP001627284">
    <property type="component" value="Unassembled WGS sequence"/>
</dbReference>
<feature type="chain" id="PRO_5044821160" description="Organ-specific protein S2" evidence="2">
    <location>
        <begin position="34"/>
        <end position="176"/>
    </location>
</feature>
<dbReference type="InterPro" id="IPR024489">
    <property type="entry name" value="Organ_specific_prot"/>
</dbReference>
<dbReference type="Pfam" id="PF10950">
    <property type="entry name" value="Organ_specific"/>
    <property type="match status" value="1"/>
</dbReference>